<evidence type="ECO:0000256" key="1">
    <source>
        <dbReference type="SAM" id="Phobius"/>
    </source>
</evidence>
<feature type="transmembrane region" description="Helical" evidence="1">
    <location>
        <begin position="38"/>
        <end position="58"/>
    </location>
</feature>
<feature type="transmembrane region" description="Helical" evidence="1">
    <location>
        <begin position="65"/>
        <end position="81"/>
    </location>
</feature>
<dbReference type="EMBL" id="KX520649">
    <property type="protein sequence ID" value="ARA73623.1"/>
    <property type="molecule type" value="Genomic_DNA"/>
</dbReference>
<organism evidence="2">
    <name type="scientific">Staphylococcus epidermidis</name>
    <dbReference type="NCBI Taxonomy" id="1282"/>
    <lineage>
        <taxon>Bacteria</taxon>
        <taxon>Bacillati</taxon>
        <taxon>Bacillota</taxon>
        <taxon>Bacilli</taxon>
        <taxon>Bacillales</taxon>
        <taxon>Staphylococcaceae</taxon>
        <taxon>Staphylococcus</taxon>
    </lineage>
</organism>
<dbReference type="AlphaFoldDB" id="A0A1V0CTC6"/>
<geneLocation type="plasmid" evidence="2">
    <name>p14-01514</name>
</geneLocation>
<keyword evidence="1" id="KW-1133">Transmembrane helix</keyword>
<keyword evidence="2" id="KW-0614">Plasmid</keyword>
<accession>A0A1V0CTC6</accession>
<reference evidence="2" key="1">
    <citation type="submission" date="2016-07" db="EMBL/GenBank/DDBJ databases">
        <title>Emergence and control of Linezolid-resistant Staphylococcus epidermidis in an intensive care unit.</title>
        <authorList>
            <person name="Layer F."/>
            <person name="Bender J.K."/>
        </authorList>
    </citation>
    <scope>NUCLEOTIDE SEQUENCE</scope>
    <source>
        <strain evidence="2">14-01514</strain>
        <plasmid evidence="2">p14-01514</plasmid>
    </source>
</reference>
<proteinExistence type="predicted"/>
<keyword evidence="1" id="KW-0472">Membrane</keyword>
<evidence type="ECO:0008006" key="3">
    <source>
        <dbReference type="Google" id="ProtNLM"/>
    </source>
</evidence>
<name>A0A1V0CTC6_STAEP</name>
<protein>
    <recommendedName>
        <fullName evidence="3">Conjugal transfer protein</fullName>
    </recommendedName>
</protein>
<evidence type="ECO:0000313" key="2">
    <source>
        <dbReference type="EMBL" id="ARA73623.1"/>
    </source>
</evidence>
<sequence length="100" mass="10789">MNKMFDLMMAVSSIDFGSLTLGAGGDLVNNAREGERNFTLVLNIVYWAIAAIIIVVLALSKKFRMALGALIILGVIGALVVRDPQNLQNLGESIAQFFGF</sequence>
<keyword evidence="1" id="KW-0812">Transmembrane</keyword>